<feature type="region of interest" description="Disordered" evidence="1">
    <location>
        <begin position="896"/>
        <end position="925"/>
    </location>
</feature>
<organism evidence="3 4">
    <name type="scientific">Microtus ochrogaster</name>
    <name type="common">Prairie vole</name>
    <dbReference type="NCBI Taxonomy" id="79684"/>
    <lineage>
        <taxon>Eukaryota</taxon>
        <taxon>Metazoa</taxon>
        <taxon>Chordata</taxon>
        <taxon>Craniata</taxon>
        <taxon>Vertebrata</taxon>
        <taxon>Euteleostomi</taxon>
        <taxon>Mammalia</taxon>
        <taxon>Eutheria</taxon>
        <taxon>Euarchontoglires</taxon>
        <taxon>Glires</taxon>
        <taxon>Rodentia</taxon>
        <taxon>Myomorpha</taxon>
        <taxon>Muroidea</taxon>
        <taxon>Cricetidae</taxon>
        <taxon>Arvicolinae</taxon>
        <taxon>Microtus</taxon>
    </lineage>
</organism>
<feature type="compositionally biased region" description="Basic and acidic residues" evidence="1">
    <location>
        <begin position="79"/>
        <end position="90"/>
    </location>
</feature>
<dbReference type="CDD" id="cd05893">
    <property type="entry name" value="IgI_1_Palladin_C"/>
    <property type="match status" value="1"/>
</dbReference>
<dbReference type="PROSITE" id="PS50835">
    <property type="entry name" value="IG_LIKE"/>
    <property type="match status" value="5"/>
</dbReference>
<evidence type="ECO:0000259" key="2">
    <source>
        <dbReference type="PROSITE" id="PS50835"/>
    </source>
</evidence>
<dbReference type="InterPro" id="IPR003598">
    <property type="entry name" value="Ig_sub2"/>
</dbReference>
<name>A0ABM1TTW9_MICOH</name>
<dbReference type="InterPro" id="IPR003599">
    <property type="entry name" value="Ig_sub"/>
</dbReference>
<proteinExistence type="predicted"/>
<dbReference type="InterPro" id="IPR033017">
    <property type="entry name" value="Palladin_C"/>
</dbReference>
<dbReference type="InterPro" id="IPR013098">
    <property type="entry name" value="Ig_I-set"/>
</dbReference>
<evidence type="ECO:0000313" key="4">
    <source>
        <dbReference type="RefSeq" id="XP_026633181.1"/>
    </source>
</evidence>
<evidence type="ECO:0000313" key="3">
    <source>
        <dbReference type="Proteomes" id="UP000694915"/>
    </source>
</evidence>
<dbReference type="InterPro" id="IPR007110">
    <property type="entry name" value="Ig-like_dom"/>
</dbReference>
<dbReference type="PANTHER" id="PTHR47633">
    <property type="entry name" value="IMMUNOGLOBULIN"/>
    <property type="match status" value="1"/>
</dbReference>
<feature type="domain" description="Ig-like" evidence="2">
    <location>
        <begin position="278"/>
        <end position="367"/>
    </location>
</feature>
<feature type="domain" description="Ig-like" evidence="2">
    <location>
        <begin position="935"/>
        <end position="1026"/>
    </location>
</feature>
<dbReference type="SMART" id="SM00409">
    <property type="entry name" value="IG"/>
    <property type="match status" value="5"/>
</dbReference>
<evidence type="ECO:0000256" key="1">
    <source>
        <dbReference type="SAM" id="MobiDB-lite"/>
    </source>
</evidence>
<dbReference type="GeneID" id="101990309"/>
<dbReference type="Gene3D" id="2.60.40.10">
    <property type="entry name" value="Immunoglobulins"/>
    <property type="match status" value="5"/>
</dbReference>
<dbReference type="CDD" id="cd05892">
    <property type="entry name" value="IgI_Myotilin_C"/>
    <property type="match status" value="1"/>
</dbReference>
<feature type="domain" description="Ig-like" evidence="2">
    <location>
        <begin position="448"/>
        <end position="546"/>
    </location>
</feature>
<reference evidence="4" key="1">
    <citation type="submission" date="2025-08" db="UniProtKB">
        <authorList>
            <consortium name="RefSeq"/>
        </authorList>
    </citation>
    <scope>IDENTIFICATION</scope>
</reference>
<dbReference type="Proteomes" id="UP000694915">
    <property type="component" value="Unplaced"/>
</dbReference>
<feature type="region of interest" description="Disordered" evidence="1">
    <location>
        <begin position="733"/>
        <end position="758"/>
    </location>
</feature>
<feature type="compositionally biased region" description="Polar residues" evidence="1">
    <location>
        <begin position="193"/>
        <end position="230"/>
    </location>
</feature>
<dbReference type="SMART" id="SM00408">
    <property type="entry name" value="IGc2"/>
    <property type="match status" value="5"/>
</dbReference>
<accession>A0ABM1TTW9</accession>
<feature type="domain" description="Ig-like" evidence="2">
    <location>
        <begin position="801"/>
        <end position="885"/>
    </location>
</feature>
<feature type="domain" description="Ig-like" evidence="2">
    <location>
        <begin position="1034"/>
        <end position="1124"/>
    </location>
</feature>
<keyword evidence="3" id="KW-1185">Reference proteome</keyword>
<dbReference type="RefSeq" id="XP_026633181.1">
    <property type="nucleotide sequence ID" value="XM_026777380.1"/>
</dbReference>
<dbReference type="InterPro" id="IPR013783">
    <property type="entry name" value="Ig-like_fold"/>
</dbReference>
<feature type="region of interest" description="Disordered" evidence="1">
    <location>
        <begin position="637"/>
        <end position="662"/>
    </location>
</feature>
<protein>
    <submittedName>
        <fullName evidence="4">Palladin isoform X1</fullName>
    </submittedName>
</protein>
<dbReference type="InterPro" id="IPR036179">
    <property type="entry name" value="Ig-like_dom_sf"/>
</dbReference>
<dbReference type="PANTHER" id="PTHR47633:SF10">
    <property type="entry name" value="PALLADIN, CYTOSKELETAL ASSOCIATED PROTEIN"/>
    <property type="match status" value="1"/>
</dbReference>
<gene>
    <name evidence="4" type="primary">Palld</name>
</gene>
<feature type="compositionally biased region" description="Polar residues" evidence="1">
    <location>
        <begin position="896"/>
        <end position="907"/>
    </location>
</feature>
<dbReference type="Pfam" id="PF07679">
    <property type="entry name" value="I-set"/>
    <property type="match status" value="5"/>
</dbReference>
<dbReference type="SUPFAM" id="SSF48726">
    <property type="entry name" value="Immunoglobulin"/>
    <property type="match status" value="5"/>
</dbReference>
<feature type="region of interest" description="Disordered" evidence="1">
    <location>
        <begin position="52"/>
        <end position="173"/>
    </location>
</feature>
<dbReference type="CDD" id="cd20972">
    <property type="entry name" value="IgI_2_Titin_Z1z2-like"/>
    <property type="match status" value="1"/>
</dbReference>
<feature type="compositionally biased region" description="Polar residues" evidence="1">
    <location>
        <begin position="91"/>
        <end position="101"/>
    </location>
</feature>
<sequence>MSETSSHDSFYDSLSDMQEEGKSADFFPGLSAFLSQEEINKSLDLARRAIDNSETEDFDSEKEISQIFSKSPKSLCKTPSHEETKSREQTPSEGPQHNRTAPVQPLAGEHAEKITSPASRRKPGVSPLLASPSYIRSLRKAEKRGAKIPNPSAKPKAAPQSKDGSQNQLCDKAASFIEELTSIFREAAKPRNRSPNGESSSPDSGYLSPKNQPSTLTSPSVSQSPTGDQLDQQEMEAEVKLAQGSLCYQAQQAPEEDLAHTHIPHPQPQKARHLPSAPRFIQKLRSQEVAEGSRVYLECRVTGNPTPRVRWFCEGKELFNSPDIQIQGDGAELHTLVIAEAFEDDTGRYSCLATNPSGSDTTSAEVFIEGASSTDSDSESLPFLSKAGAMPQAQKKTTSVSLTIGSSSPKTGVTTAVIQPLSVPVQQVHSPTSYLCRPDGATMGCLLPVFTKELQNIVASEGQVVVLECRVRGAPPMQVQWFRQGSEIHDSPDFRILQKKPRSASEPEEICTLVIAESFPEDAGIFTCSARNDYGSVTSTAQLLVTSANSENCSYDSMGDGNSDQDHHFPPPPPILETGSYELSLQKPPEIQQVNSPDLGLNMAALQMQFNSAERETNGVHPGHGVNGLINGKAYGNKSPPTPAALLSPTKEPPPLLAKPKLGFPKKASRTARIASDEEIQGTKDAVIQDLERKLRFKEDLLNNGQPRLTYEERMARRLLGADSANVFSVQEPEDTAANQDAGAPRASVGSPLDGQKEYKVSSCEQRLISEIEYRLERSPVDESGDEVQYPEVPAESAAAPFFEMKLKHYKIFEGMPVTFTCRVAGNPKPKIYWFKDGKQISPKSDHYIIQRDLDGTCSLHTTASTLDDDGNYTIMAANPQGRVSCTGRLMVQAVNQRGRSPRSPSGQPHARRPRSRSRDSGDENEPIQERFFRPHFLQAPGDLTVQEGKLCRMDCKVSGLPTPDLSWQLDGKPIRPDSAHRMLVRENGVHSLIIEPVTSRDAGIYTCIATNRAGQNSFNLELVVAAKEAHKAPVFIEKLQNTGVADGYPVRLECRVLGVPPPQIFWKKENESLTHSTERVSMHQDNHGYICLLIQGATKEDAGWYTVSAKNEAGIVSCTARLDVYTQWQQPPQTTKPKKVRPSASRYAALSDQGLDIKAAFQPEASPSHLAVNSGLVESEDL</sequence>
<feature type="region of interest" description="Disordered" evidence="1">
    <location>
        <begin position="185"/>
        <end position="234"/>
    </location>
</feature>